<dbReference type="PANTHER" id="PTHR44360:SF1">
    <property type="entry name" value="DNAJ HOMOLOG SUBFAMILY B MEMBER 9"/>
    <property type="match status" value="1"/>
</dbReference>
<proteinExistence type="predicted"/>
<dbReference type="SUPFAM" id="SSF46565">
    <property type="entry name" value="Chaperone J-domain"/>
    <property type="match status" value="1"/>
</dbReference>
<keyword evidence="1" id="KW-0143">Chaperone</keyword>
<accession>A0A9W8Y129</accession>
<sequence>MQPTKVCLYEQLGVPNHATHTAIKSAWRKLSLKYHPDKLVTSPKAIQSTGLEKIKAINHAYEILSDTIQRAAYDEELRRAAELRVQMQARQKAHDDSGVYGTQDDRDDMSGFWGWVFRGFKGGKYDEEEEARTTSSPPGSYDSDLESDTDTGSDSDWEHVPSAEQPPQRPFTTTDPSSSQTHGQSSNKMPTSQNEQDWDVFEDFYPEAAHKYHPYEPWGTRNTNSTAWSSQPDQGDAGAGAGAGDPKQWSKIKSKSPAGILLTDCCNHRTSNRHMRAQLLKKGLRASRY</sequence>
<dbReference type="Pfam" id="PF00226">
    <property type="entry name" value="DnaJ"/>
    <property type="match status" value="1"/>
</dbReference>
<evidence type="ECO:0000256" key="1">
    <source>
        <dbReference type="ARBA" id="ARBA00023186"/>
    </source>
</evidence>
<dbReference type="SMART" id="SM00271">
    <property type="entry name" value="DnaJ"/>
    <property type="match status" value="1"/>
</dbReference>
<evidence type="ECO:0000313" key="5">
    <source>
        <dbReference type="Proteomes" id="UP001140560"/>
    </source>
</evidence>
<organism evidence="4 5">
    <name type="scientific">Neocucurbitaria cava</name>
    <dbReference type="NCBI Taxonomy" id="798079"/>
    <lineage>
        <taxon>Eukaryota</taxon>
        <taxon>Fungi</taxon>
        <taxon>Dikarya</taxon>
        <taxon>Ascomycota</taxon>
        <taxon>Pezizomycotina</taxon>
        <taxon>Dothideomycetes</taxon>
        <taxon>Pleosporomycetidae</taxon>
        <taxon>Pleosporales</taxon>
        <taxon>Pleosporineae</taxon>
        <taxon>Cucurbitariaceae</taxon>
        <taxon>Neocucurbitaria</taxon>
    </lineage>
</organism>
<comment type="caution">
    <text evidence="4">The sequence shown here is derived from an EMBL/GenBank/DDBJ whole genome shotgun (WGS) entry which is preliminary data.</text>
</comment>
<dbReference type="CDD" id="cd06257">
    <property type="entry name" value="DnaJ"/>
    <property type="match status" value="1"/>
</dbReference>
<dbReference type="PROSITE" id="PS50076">
    <property type="entry name" value="DNAJ_2"/>
    <property type="match status" value="1"/>
</dbReference>
<dbReference type="InterPro" id="IPR036869">
    <property type="entry name" value="J_dom_sf"/>
</dbReference>
<evidence type="ECO:0000259" key="3">
    <source>
        <dbReference type="PROSITE" id="PS50076"/>
    </source>
</evidence>
<gene>
    <name evidence="4" type="ORF">N0V83_008755</name>
</gene>
<dbReference type="OrthoDB" id="10250354at2759"/>
<feature type="compositionally biased region" description="Acidic residues" evidence="2">
    <location>
        <begin position="143"/>
        <end position="155"/>
    </location>
</feature>
<feature type="compositionally biased region" description="Polar residues" evidence="2">
    <location>
        <begin position="220"/>
        <end position="233"/>
    </location>
</feature>
<evidence type="ECO:0000313" key="4">
    <source>
        <dbReference type="EMBL" id="KAJ4365137.1"/>
    </source>
</evidence>
<feature type="compositionally biased region" description="Acidic residues" evidence="2">
    <location>
        <begin position="196"/>
        <end position="205"/>
    </location>
</feature>
<keyword evidence="5" id="KW-1185">Reference proteome</keyword>
<evidence type="ECO:0000256" key="2">
    <source>
        <dbReference type="SAM" id="MobiDB-lite"/>
    </source>
</evidence>
<feature type="compositionally biased region" description="Polar residues" evidence="2">
    <location>
        <begin position="170"/>
        <end position="195"/>
    </location>
</feature>
<dbReference type="GO" id="GO:0051787">
    <property type="term" value="F:misfolded protein binding"/>
    <property type="evidence" value="ECO:0007669"/>
    <property type="project" value="TreeGrafter"/>
</dbReference>
<feature type="region of interest" description="Disordered" evidence="2">
    <location>
        <begin position="126"/>
        <end position="254"/>
    </location>
</feature>
<dbReference type="PANTHER" id="PTHR44360">
    <property type="entry name" value="DNAJ HOMOLOG SUBFAMILY B MEMBER 9"/>
    <property type="match status" value="1"/>
</dbReference>
<dbReference type="InterPro" id="IPR001623">
    <property type="entry name" value="DnaJ_domain"/>
</dbReference>
<reference evidence="4" key="1">
    <citation type="submission" date="2022-10" db="EMBL/GenBank/DDBJ databases">
        <title>Tapping the CABI collections for fungal endophytes: first genome assemblies for Collariella, Neodidymelliopsis, Ascochyta clinopodiicola, Didymella pomorum, Didymosphaeria variabile, Neocosmospora piperis and Neocucurbitaria cava.</title>
        <authorList>
            <person name="Hill R."/>
        </authorList>
    </citation>
    <scope>NUCLEOTIDE SEQUENCE</scope>
    <source>
        <strain evidence="4">IMI 356814</strain>
    </source>
</reference>
<dbReference type="EMBL" id="JAPEUY010000016">
    <property type="protein sequence ID" value="KAJ4365137.1"/>
    <property type="molecule type" value="Genomic_DNA"/>
</dbReference>
<dbReference type="Gene3D" id="1.10.287.110">
    <property type="entry name" value="DnaJ domain"/>
    <property type="match status" value="1"/>
</dbReference>
<dbReference type="InterPro" id="IPR051948">
    <property type="entry name" value="Hsp70_co-chaperone_J-domain"/>
</dbReference>
<dbReference type="Proteomes" id="UP001140560">
    <property type="component" value="Unassembled WGS sequence"/>
</dbReference>
<dbReference type="GO" id="GO:0005783">
    <property type="term" value="C:endoplasmic reticulum"/>
    <property type="evidence" value="ECO:0007669"/>
    <property type="project" value="TreeGrafter"/>
</dbReference>
<dbReference type="PRINTS" id="PR00625">
    <property type="entry name" value="JDOMAIN"/>
</dbReference>
<feature type="domain" description="J" evidence="3">
    <location>
        <begin position="7"/>
        <end position="77"/>
    </location>
</feature>
<protein>
    <recommendedName>
        <fullName evidence="3">J domain-containing protein</fullName>
    </recommendedName>
</protein>
<name>A0A9W8Y129_9PLEO</name>
<dbReference type="GO" id="GO:0036503">
    <property type="term" value="P:ERAD pathway"/>
    <property type="evidence" value="ECO:0007669"/>
    <property type="project" value="TreeGrafter"/>
</dbReference>
<dbReference type="AlphaFoldDB" id="A0A9W8Y129"/>
<dbReference type="GO" id="GO:0051087">
    <property type="term" value="F:protein-folding chaperone binding"/>
    <property type="evidence" value="ECO:0007669"/>
    <property type="project" value="TreeGrafter"/>
</dbReference>